<feature type="signal peptide" evidence="11">
    <location>
        <begin position="1"/>
        <end position="19"/>
    </location>
</feature>
<evidence type="ECO:0000313" key="14">
    <source>
        <dbReference type="Proteomes" id="UP000813385"/>
    </source>
</evidence>
<keyword evidence="3 13" id="KW-0121">Carboxypeptidase</keyword>
<evidence type="ECO:0000256" key="7">
    <source>
        <dbReference type="ARBA" id="ARBA00022801"/>
    </source>
</evidence>
<dbReference type="OrthoDB" id="3626597at2759"/>
<evidence type="ECO:0000256" key="10">
    <source>
        <dbReference type="PROSITE-ProRule" id="PRU01379"/>
    </source>
</evidence>
<keyword evidence="4" id="KW-0645">Protease</keyword>
<dbReference type="PRINTS" id="PR00765">
    <property type="entry name" value="CRBOXYPTASEA"/>
</dbReference>
<protein>
    <submittedName>
        <fullName evidence="13">Zinc carboxypeptidase A</fullName>
    </submittedName>
</protein>
<dbReference type="FunFam" id="3.40.630.10:FF:000084">
    <property type="entry name" value="Carboxypeptidase B2"/>
    <property type="match status" value="1"/>
</dbReference>
<dbReference type="InterPro" id="IPR000834">
    <property type="entry name" value="Peptidase_M14"/>
</dbReference>
<dbReference type="PANTHER" id="PTHR11705">
    <property type="entry name" value="PROTEASE FAMILY M14 CARBOXYPEPTIDASE A,B"/>
    <property type="match status" value="1"/>
</dbReference>
<dbReference type="Pfam" id="PF00246">
    <property type="entry name" value="Peptidase_M14"/>
    <property type="match status" value="1"/>
</dbReference>
<keyword evidence="8" id="KW-0862">Zinc</keyword>
<evidence type="ECO:0000256" key="2">
    <source>
        <dbReference type="ARBA" id="ARBA00005988"/>
    </source>
</evidence>
<keyword evidence="14" id="KW-1185">Reference proteome</keyword>
<keyword evidence="7" id="KW-0378">Hydrolase</keyword>
<reference evidence="13" key="1">
    <citation type="journal article" date="2021" name="Nat. Commun.">
        <title>Genetic determinants of endophytism in the Arabidopsis root mycobiome.</title>
        <authorList>
            <person name="Mesny F."/>
            <person name="Miyauchi S."/>
            <person name="Thiergart T."/>
            <person name="Pickel B."/>
            <person name="Atanasova L."/>
            <person name="Karlsson M."/>
            <person name="Huettel B."/>
            <person name="Barry K.W."/>
            <person name="Haridas S."/>
            <person name="Chen C."/>
            <person name="Bauer D."/>
            <person name="Andreopoulos W."/>
            <person name="Pangilinan J."/>
            <person name="LaButti K."/>
            <person name="Riley R."/>
            <person name="Lipzen A."/>
            <person name="Clum A."/>
            <person name="Drula E."/>
            <person name="Henrissat B."/>
            <person name="Kohler A."/>
            <person name="Grigoriev I.V."/>
            <person name="Martin F.M."/>
            <person name="Hacquard S."/>
        </authorList>
    </citation>
    <scope>NUCLEOTIDE SEQUENCE</scope>
    <source>
        <strain evidence="13">MPI-CAGE-AT-0016</strain>
    </source>
</reference>
<feature type="domain" description="Peptidase M14" evidence="12">
    <location>
        <begin position="123"/>
        <end position="427"/>
    </location>
</feature>
<dbReference type="GO" id="GO:0008270">
    <property type="term" value="F:zinc ion binding"/>
    <property type="evidence" value="ECO:0007669"/>
    <property type="project" value="InterPro"/>
</dbReference>
<feature type="active site" description="Proton donor/acceptor" evidence="10">
    <location>
        <position position="390"/>
    </location>
</feature>
<organism evidence="13 14">
    <name type="scientific">Plectosphaerella cucumerina</name>
    <dbReference type="NCBI Taxonomy" id="40658"/>
    <lineage>
        <taxon>Eukaryota</taxon>
        <taxon>Fungi</taxon>
        <taxon>Dikarya</taxon>
        <taxon>Ascomycota</taxon>
        <taxon>Pezizomycotina</taxon>
        <taxon>Sordariomycetes</taxon>
        <taxon>Hypocreomycetidae</taxon>
        <taxon>Glomerellales</taxon>
        <taxon>Plectosphaerellaceae</taxon>
        <taxon>Plectosphaerella</taxon>
    </lineage>
</organism>
<evidence type="ECO:0000256" key="8">
    <source>
        <dbReference type="ARBA" id="ARBA00022833"/>
    </source>
</evidence>
<comment type="caution">
    <text evidence="13">The sequence shown here is derived from an EMBL/GenBank/DDBJ whole genome shotgun (WGS) entry which is preliminary data.</text>
</comment>
<comment type="cofactor">
    <cofactor evidence="1">
        <name>Zn(2+)</name>
        <dbReference type="ChEBI" id="CHEBI:29105"/>
    </cofactor>
</comment>
<dbReference type="CDD" id="cd03860">
    <property type="entry name" value="M14_CP_A-B_like"/>
    <property type="match status" value="1"/>
</dbReference>
<dbReference type="InterPro" id="IPR057246">
    <property type="entry name" value="CARBOXYPEPT_ZN_1"/>
</dbReference>
<evidence type="ECO:0000259" key="12">
    <source>
        <dbReference type="PROSITE" id="PS52035"/>
    </source>
</evidence>
<keyword evidence="6 11" id="KW-0732">Signal</keyword>
<evidence type="ECO:0000256" key="6">
    <source>
        <dbReference type="ARBA" id="ARBA00022729"/>
    </source>
</evidence>
<dbReference type="GO" id="GO:0004181">
    <property type="term" value="F:metallocarboxypeptidase activity"/>
    <property type="evidence" value="ECO:0007669"/>
    <property type="project" value="InterPro"/>
</dbReference>
<comment type="similarity">
    <text evidence="2 10">Belongs to the peptidase M14 family.</text>
</comment>
<sequence length="427" mass="46849">MQFRAAALLLTAAATAVVAEDRVSYDGFKVFRIEAPDYIEGLHEKLEALNTVELTCGHTDHLDIAVAPEDLEAFDLLSLNATVLATDLGEDLATEGPIEEYFTPEVSALQARQALPALSWFNSYRPWAEHRTFWDQLVAAAPGNSRIFNVGNSFQGRQIYGFHLWGPAGQGARPAIYFHGTVHAREWISPAVVEYIGLQLVSGWNSNDATVRSILTKYDVYIVPFVNPDGFVYTQSTNRLWRKNRQTRTGTTCVGTDGNRNWNYQWSLPGGASTDPCSETFKGRAAGDTPEIAALQTFTNTLRTRGVKLFVDWHSFGQYILLPYGYNCAARAPNHAQQMTVAGGHASRVGAVYNTRWTYGPSCSTLYATTGSSPDYMSGALSAEYSWTIELRPGPSSGSSGFVLPAGQILASGIEQWEGLKYVLTTV</sequence>
<evidence type="ECO:0000256" key="9">
    <source>
        <dbReference type="ARBA" id="ARBA00023049"/>
    </source>
</evidence>
<dbReference type="AlphaFoldDB" id="A0A8K0X6E4"/>
<name>A0A8K0X6E4_9PEZI</name>
<accession>A0A8K0X6E4</accession>
<evidence type="ECO:0000256" key="5">
    <source>
        <dbReference type="ARBA" id="ARBA00022723"/>
    </source>
</evidence>
<feature type="chain" id="PRO_5035430964" evidence="11">
    <location>
        <begin position="20"/>
        <end position="427"/>
    </location>
</feature>
<dbReference type="Gene3D" id="3.40.630.10">
    <property type="entry name" value="Zn peptidases"/>
    <property type="match status" value="1"/>
</dbReference>
<dbReference type="PROSITE" id="PS52035">
    <property type="entry name" value="PEPTIDASE_M14"/>
    <property type="match status" value="1"/>
</dbReference>
<evidence type="ECO:0000256" key="4">
    <source>
        <dbReference type="ARBA" id="ARBA00022670"/>
    </source>
</evidence>
<evidence type="ECO:0000256" key="11">
    <source>
        <dbReference type="SAM" id="SignalP"/>
    </source>
</evidence>
<evidence type="ECO:0000256" key="3">
    <source>
        <dbReference type="ARBA" id="ARBA00022645"/>
    </source>
</evidence>
<keyword evidence="5" id="KW-0479">Metal-binding</keyword>
<dbReference type="Proteomes" id="UP000813385">
    <property type="component" value="Unassembled WGS sequence"/>
</dbReference>
<keyword evidence="9" id="KW-0482">Metalloprotease</keyword>
<gene>
    <name evidence="13" type="ORF">B0T11DRAFT_67490</name>
</gene>
<dbReference type="SMART" id="SM00631">
    <property type="entry name" value="Zn_pept"/>
    <property type="match status" value="1"/>
</dbReference>
<dbReference type="PROSITE" id="PS00132">
    <property type="entry name" value="CARBOXYPEPT_ZN_1"/>
    <property type="match status" value="1"/>
</dbReference>
<evidence type="ECO:0000256" key="1">
    <source>
        <dbReference type="ARBA" id="ARBA00001947"/>
    </source>
</evidence>
<proteinExistence type="inferred from homology"/>
<dbReference type="PANTHER" id="PTHR11705:SF143">
    <property type="entry name" value="SLL0236 PROTEIN"/>
    <property type="match status" value="1"/>
</dbReference>
<evidence type="ECO:0000313" key="13">
    <source>
        <dbReference type="EMBL" id="KAH7368803.1"/>
    </source>
</evidence>
<dbReference type="GO" id="GO:0006508">
    <property type="term" value="P:proteolysis"/>
    <property type="evidence" value="ECO:0007669"/>
    <property type="project" value="UniProtKB-KW"/>
</dbReference>
<dbReference type="EMBL" id="JAGPXD010000002">
    <property type="protein sequence ID" value="KAH7368803.1"/>
    <property type="molecule type" value="Genomic_DNA"/>
</dbReference>
<dbReference type="SUPFAM" id="SSF53187">
    <property type="entry name" value="Zn-dependent exopeptidases"/>
    <property type="match status" value="1"/>
</dbReference>